<proteinExistence type="predicted"/>
<evidence type="ECO:0000313" key="1">
    <source>
        <dbReference type="EMBL" id="STQ12074.1"/>
    </source>
</evidence>
<dbReference type="EMBL" id="UGJB01000004">
    <property type="protein sequence ID" value="STQ12074.1"/>
    <property type="molecule type" value="Genomic_DNA"/>
</dbReference>
<gene>
    <name evidence="1" type="ORF">NCTC10005_04856</name>
</gene>
<name>A0A377M0X5_ENTCL</name>
<evidence type="ECO:0000313" key="2">
    <source>
        <dbReference type="Proteomes" id="UP000255106"/>
    </source>
</evidence>
<accession>A0A377M0X5</accession>
<dbReference type="Proteomes" id="UP000255106">
    <property type="component" value="Unassembled WGS sequence"/>
</dbReference>
<dbReference type="AlphaFoldDB" id="A0A377M0X5"/>
<organism evidence="1 2">
    <name type="scientific">Enterobacter cloacae</name>
    <dbReference type="NCBI Taxonomy" id="550"/>
    <lineage>
        <taxon>Bacteria</taxon>
        <taxon>Pseudomonadati</taxon>
        <taxon>Pseudomonadota</taxon>
        <taxon>Gammaproteobacteria</taxon>
        <taxon>Enterobacterales</taxon>
        <taxon>Enterobacteriaceae</taxon>
        <taxon>Enterobacter</taxon>
        <taxon>Enterobacter cloacae complex</taxon>
    </lineage>
</organism>
<reference evidence="1 2" key="1">
    <citation type="submission" date="2018-06" db="EMBL/GenBank/DDBJ databases">
        <authorList>
            <consortium name="Pathogen Informatics"/>
            <person name="Doyle S."/>
        </authorList>
    </citation>
    <scope>NUCLEOTIDE SEQUENCE [LARGE SCALE GENOMIC DNA]</scope>
    <source>
        <strain evidence="1 2">NCTC10005</strain>
    </source>
</reference>
<sequence length="43" mass="4784">MTGGRIITNAARHSTLNYQTPSEFCSGLGERVILRMKIPTFTN</sequence>
<protein>
    <submittedName>
        <fullName evidence="1">Uncharacterized protein</fullName>
    </submittedName>
</protein>